<comment type="caution">
    <text evidence="2">The sequence shown here is derived from an EMBL/GenBank/DDBJ whole genome shotgun (WGS) entry which is preliminary data.</text>
</comment>
<reference evidence="2 3" key="1">
    <citation type="journal article" date="2012" name="J. Bacteriol.">
        <title>Genome Sequence of Nitratireductor indicus Type Strain C115.</title>
        <authorList>
            <person name="Lai Q."/>
            <person name="Li G."/>
            <person name="Yu Z."/>
            <person name="Shao Z."/>
        </authorList>
    </citation>
    <scope>NUCLEOTIDE SEQUENCE [LARGE SCALE GENOMIC DNA]</scope>
    <source>
        <strain evidence="2 3">C115</strain>
    </source>
</reference>
<proteinExistence type="predicted"/>
<feature type="compositionally biased region" description="Basic and acidic residues" evidence="1">
    <location>
        <begin position="56"/>
        <end position="69"/>
    </location>
</feature>
<keyword evidence="3" id="KW-1185">Reference proteome</keyword>
<evidence type="ECO:0000313" key="3">
    <source>
        <dbReference type="Proteomes" id="UP000007374"/>
    </source>
</evidence>
<gene>
    <name evidence="2" type="ORF">NA8A_22216</name>
</gene>
<evidence type="ECO:0000256" key="1">
    <source>
        <dbReference type="SAM" id="MobiDB-lite"/>
    </source>
</evidence>
<organism evidence="2 3">
    <name type="scientific">Nitratireductor indicus C115</name>
    <dbReference type="NCBI Taxonomy" id="1231190"/>
    <lineage>
        <taxon>Bacteria</taxon>
        <taxon>Pseudomonadati</taxon>
        <taxon>Pseudomonadota</taxon>
        <taxon>Alphaproteobacteria</taxon>
        <taxon>Hyphomicrobiales</taxon>
        <taxon>Phyllobacteriaceae</taxon>
        <taxon>Nitratireductor</taxon>
    </lineage>
</organism>
<dbReference type="Proteomes" id="UP000007374">
    <property type="component" value="Unassembled WGS sequence"/>
</dbReference>
<dbReference type="AlphaFoldDB" id="K2PGK8"/>
<dbReference type="PATRIC" id="fig|1231190.3.peg.4585"/>
<feature type="region of interest" description="Disordered" evidence="1">
    <location>
        <begin position="39"/>
        <end position="69"/>
    </location>
</feature>
<dbReference type="EMBL" id="AMSI01000022">
    <property type="protein sequence ID" value="EKF40207.1"/>
    <property type="molecule type" value="Genomic_DNA"/>
</dbReference>
<accession>K2PGK8</accession>
<protein>
    <submittedName>
        <fullName evidence="2">Uncharacterized protein</fullName>
    </submittedName>
</protein>
<name>K2PGK8_9HYPH</name>
<sequence>MELTEDQETEILQILWTIMSHFARLGQTVDVCGLFFEDGTPSSDAVPEQGRIGLSTDKETPSRHGKEAK</sequence>
<dbReference type="STRING" id="721133.SAMN05216176_1082"/>
<evidence type="ECO:0000313" key="2">
    <source>
        <dbReference type="EMBL" id="EKF40207.1"/>
    </source>
</evidence>